<dbReference type="RefSeq" id="WP_279698901.1">
    <property type="nucleotide sequence ID" value="NZ_JAOCDR010000049.1"/>
</dbReference>
<organism evidence="3 4">
    <name type="scientific">Acinetobacter johnsonii</name>
    <dbReference type="NCBI Taxonomy" id="40214"/>
    <lineage>
        <taxon>Bacteria</taxon>
        <taxon>Pseudomonadati</taxon>
        <taxon>Pseudomonadota</taxon>
        <taxon>Gammaproteobacteria</taxon>
        <taxon>Moraxellales</taxon>
        <taxon>Moraxellaceae</taxon>
        <taxon>Acinetobacter</taxon>
    </lineage>
</organism>
<protein>
    <submittedName>
        <fullName evidence="3">DUF3883 domain-containing protein</fullName>
    </submittedName>
</protein>
<evidence type="ECO:0000256" key="1">
    <source>
        <dbReference type="SAM" id="MobiDB-lite"/>
    </source>
</evidence>
<name>A0AA42LJ76_ACIJO</name>
<evidence type="ECO:0000259" key="2">
    <source>
        <dbReference type="Pfam" id="PF13020"/>
    </source>
</evidence>
<feature type="domain" description="Protein NO VEIN C-terminal" evidence="2">
    <location>
        <begin position="629"/>
        <end position="714"/>
    </location>
</feature>
<proteinExistence type="predicted"/>
<gene>
    <name evidence="3" type="ORF">N5D11_14465</name>
</gene>
<dbReference type="Proteomes" id="UP001161099">
    <property type="component" value="Unassembled WGS sequence"/>
</dbReference>
<dbReference type="InterPro" id="IPR024975">
    <property type="entry name" value="NOV_C"/>
</dbReference>
<dbReference type="Pfam" id="PF13020">
    <property type="entry name" value="NOV_C"/>
    <property type="match status" value="1"/>
</dbReference>
<comment type="caution">
    <text evidence="3">The sequence shown here is derived from an EMBL/GenBank/DDBJ whole genome shotgun (WGS) entry which is preliminary data.</text>
</comment>
<evidence type="ECO:0000313" key="4">
    <source>
        <dbReference type="Proteomes" id="UP001161099"/>
    </source>
</evidence>
<sequence>VMEIIFCSNELNSLLSSKDLNICREIIELLDRNWEFYSNKTKNIYTKKDTGFIKKLRSAVVPTSFHEERILADTYLDNDQIRTIFGDYVPFVKADLKNPIFLKECNITYEVNAESCIKRLCQLRAENFLDIKQVSNIYWYLDLKWDKNENLIKNSFENNELILIKLGKSLKWVGIEKVFWEDVGNSTIESWFPSLKRQYSIQIKGFFLDKIKIRKKISVNNLIECLTKFGDLDIVTRINTAVFIYQKLDDEIHKHNTSSLQNKNIDWVDQIIEKNLILDINGKFIENIDKIYSINDDYIYDVFKDQLVFFCAPSNKLPSLNGFMKELKIMNISEVLQFNIISDSNNQNNNPLTAKVRDMLYPIARLVYNINHKIFEQSIFSGLFKKISGIDILDVSSLHVELVVDGYKKKVPWQVAIDGSEILLDSNAKSKKDILAIEISKLFFNNTIYSSDISRLLLAKDEHEAYEFLDIKKYVAIPLEGKEKLEISLGNSNIANEDTDIPESTIDFNKHENFHNDYLLDDFSNNEPNTIFQNDAIHLDKLETTLNQVDQLDDITVNLDISPQIQSKKSASLDTQSTSSRNFRKKTANPPINKSRRLLSYAEPVTNHNTSEDLEEKDSTDFIKHKKQVERSAIDYFLKHTEKYWKSVDEMPPNNPGYDFTGISLDNKEEFIEIKGQSGAWTEEGVALTQMELRSADKYRERYWLCVVEYALDEGRRKIWFIRNPFGNTNKFRFDRGWKDIAEKNNSNSLYPQAGLYVYIPDIGKAKIIDVLGNGKLLRLKLQLPNDDLVNKIYTPATMIVSKE</sequence>
<reference evidence="3" key="1">
    <citation type="submission" date="2022-09" db="EMBL/GenBank/DDBJ databases">
        <title>Intensive care unit water sources are persistently colonized with multi-drug resistant bacteria and are the site of extensive horizontal gene transfer of antibiotic resistance genes.</title>
        <authorList>
            <person name="Diorio-Toth L."/>
        </authorList>
    </citation>
    <scope>NUCLEOTIDE SEQUENCE</scope>
    <source>
        <strain evidence="3">GD03851</strain>
    </source>
</reference>
<dbReference type="AlphaFoldDB" id="A0AA42LJ76"/>
<feature type="region of interest" description="Disordered" evidence="1">
    <location>
        <begin position="566"/>
        <end position="617"/>
    </location>
</feature>
<evidence type="ECO:0000313" key="3">
    <source>
        <dbReference type="EMBL" id="MDH0657295.1"/>
    </source>
</evidence>
<accession>A0AA42LJ76</accession>
<feature type="compositionally biased region" description="Polar residues" evidence="1">
    <location>
        <begin position="566"/>
        <end position="581"/>
    </location>
</feature>
<feature type="non-terminal residue" evidence="3">
    <location>
        <position position="1"/>
    </location>
</feature>
<dbReference type="EMBL" id="JAOCDR010000049">
    <property type="protein sequence ID" value="MDH0657295.1"/>
    <property type="molecule type" value="Genomic_DNA"/>
</dbReference>